<sequence length="338" mass="39691">MCLKIKRVDVSSKKIVGGDLFEYPNVHYDKNSDYRFEDLNEGVFISRVFEELQRLMKETFFDFEFFIFSNHKKKVLPESIQVKSSKKKILLYFSDELGKDPRPYSQHYFAIFKAYIGDRYGSTGNVFPIQIGYVKDVPVFRPIKPIENRKYNVFFRGNLNKNRIDFFRNISGLKWLFPAQRFFRGELYRNLLLKTKVDFSSKFPDSILMFNSSFKSGYTLEKYGEILSESKIVLCPKGYDMTECFRHFEGMRAGCVILSERLPNTEFYRGSPILEIDDWGEGIAIVKKLLANPEQMQRIQKQMIEWWENRCSESATARYVSERIAGLLNVENGNATKD</sequence>
<dbReference type="EMBL" id="FNZH01000008">
    <property type="protein sequence ID" value="SEJ68977.1"/>
    <property type="molecule type" value="Genomic_DNA"/>
</dbReference>
<organism evidence="1 2">
    <name type="scientific">Cyclobacterium xiamenense</name>
    <dbReference type="NCBI Taxonomy" id="1297121"/>
    <lineage>
        <taxon>Bacteria</taxon>
        <taxon>Pseudomonadati</taxon>
        <taxon>Bacteroidota</taxon>
        <taxon>Cytophagia</taxon>
        <taxon>Cytophagales</taxon>
        <taxon>Cyclobacteriaceae</taxon>
        <taxon>Cyclobacterium</taxon>
    </lineage>
</organism>
<evidence type="ECO:0000313" key="1">
    <source>
        <dbReference type="EMBL" id="SEJ68977.1"/>
    </source>
</evidence>
<gene>
    <name evidence="1" type="ORF">SAMN05192553_108126</name>
</gene>
<evidence type="ECO:0008006" key="3">
    <source>
        <dbReference type="Google" id="ProtNLM"/>
    </source>
</evidence>
<keyword evidence="2" id="KW-1185">Reference proteome</keyword>
<protein>
    <recommendedName>
        <fullName evidence="3">Glycosyl transferases group 1</fullName>
    </recommendedName>
</protein>
<evidence type="ECO:0000313" key="2">
    <source>
        <dbReference type="Proteomes" id="UP000199403"/>
    </source>
</evidence>
<dbReference type="Proteomes" id="UP000199403">
    <property type="component" value="Unassembled WGS sequence"/>
</dbReference>
<reference evidence="2" key="1">
    <citation type="submission" date="2016-10" db="EMBL/GenBank/DDBJ databases">
        <authorList>
            <person name="Varghese N."/>
            <person name="Submissions S."/>
        </authorList>
    </citation>
    <scope>NUCLEOTIDE SEQUENCE [LARGE SCALE GENOMIC DNA]</scope>
    <source>
        <strain evidence="2">IBRC-M 10761</strain>
    </source>
</reference>
<proteinExistence type="predicted"/>
<dbReference type="STRING" id="1416801.SAMN05192553_108126"/>
<dbReference type="AlphaFoldDB" id="A0A1H7AYH8"/>
<name>A0A1H7AYH8_9BACT</name>
<accession>A0A1H7AYH8</accession>